<reference evidence="3" key="1">
    <citation type="submission" date="2022-03" db="EMBL/GenBank/DDBJ databases">
        <authorList>
            <person name="Santos J.D.N."/>
            <person name="Kallscheuer N."/>
            <person name="Jogler C."/>
            <person name="Lage O.M."/>
        </authorList>
    </citation>
    <scope>NUCLEOTIDE SEQUENCE</scope>
    <source>
        <strain evidence="3">M600PL45_2</strain>
    </source>
</reference>
<evidence type="ECO:0000256" key="1">
    <source>
        <dbReference type="SAM" id="MobiDB-lite"/>
    </source>
</evidence>
<feature type="compositionally biased region" description="Basic and acidic residues" evidence="1">
    <location>
        <begin position="247"/>
        <end position="267"/>
    </location>
</feature>
<dbReference type="InterPro" id="IPR018960">
    <property type="entry name" value="DUF1990"/>
</dbReference>
<proteinExistence type="predicted"/>
<keyword evidence="4" id="KW-1185">Reference proteome</keyword>
<dbReference type="RefSeq" id="WP_241058960.1">
    <property type="nucleotide sequence ID" value="NZ_JAKWJU010000002.1"/>
</dbReference>
<evidence type="ECO:0000259" key="2">
    <source>
        <dbReference type="Pfam" id="PF09348"/>
    </source>
</evidence>
<reference evidence="3" key="2">
    <citation type="journal article" date="2023" name="Int. J. Syst. Evol. Microbiol.">
        <title>Streptomyces marispadix sp. nov., isolated from marine beach sediment of the Northern Coast of Portugal.</title>
        <authorList>
            <person name="dos Santos J.D.N."/>
            <person name="Vitorino I.R."/>
            <person name="Kallscheuer N."/>
            <person name="Srivastava A."/>
            <person name="Krautwurst S."/>
            <person name="Marz M."/>
            <person name="Jogler C."/>
            <person name="Lobo Da Cunha A."/>
            <person name="Catita J."/>
            <person name="Goncalves H."/>
            <person name="Gonzalez I."/>
            <person name="Reyes F."/>
            <person name="Lage O.M."/>
        </authorList>
    </citation>
    <scope>NUCLEOTIDE SEQUENCE</scope>
    <source>
        <strain evidence="3">M600PL45_2</strain>
    </source>
</reference>
<comment type="caution">
    <text evidence="3">The sequence shown here is derived from an EMBL/GenBank/DDBJ whole genome shotgun (WGS) entry which is preliminary data.</text>
</comment>
<dbReference type="Pfam" id="PF09348">
    <property type="entry name" value="DUF1990"/>
    <property type="match status" value="1"/>
</dbReference>
<protein>
    <submittedName>
        <fullName evidence="3">DUF1990 domain-containing protein</fullName>
    </submittedName>
</protein>
<feature type="region of interest" description="Disordered" evidence="1">
    <location>
        <begin position="209"/>
        <end position="267"/>
    </location>
</feature>
<evidence type="ECO:0000313" key="4">
    <source>
        <dbReference type="Proteomes" id="UP001166784"/>
    </source>
</evidence>
<feature type="domain" description="DUF1990" evidence="2">
    <location>
        <begin position="32"/>
        <end position="198"/>
    </location>
</feature>
<name>A0ABS9SXE4_9ACTN</name>
<evidence type="ECO:0000313" key="3">
    <source>
        <dbReference type="EMBL" id="MCH6160950.1"/>
    </source>
</evidence>
<dbReference type="Proteomes" id="UP001166784">
    <property type="component" value="Unassembled WGS sequence"/>
</dbReference>
<dbReference type="EMBL" id="JAKWJU010000002">
    <property type="protein sequence ID" value="MCH6160950.1"/>
    <property type="molecule type" value="Genomic_DNA"/>
</dbReference>
<accession>A0ABS9SXE4</accession>
<gene>
    <name evidence="3" type="ORF">MMA15_11210</name>
</gene>
<organism evidence="3 4">
    <name type="scientific">Streptomyces marispadix</name>
    <dbReference type="NCBI Taxonomy" id="2922868"/>
    <lineage>
        <taxon>Bacteria</taxon>
        <taxon>Bacillati</taxon>
        <taxon>Actinomycetota</taxon>
        <taxon>Actinomycetes</taxon>
        <taxon>Kitasatosporales</taxon>
        <taxon>Streptomycetaceae</taxon>
        <taxon>Streptomyces</taxon>
    </lineage>
</organism>
<sequence>MVREGRLRRGRALSTLRALRGADVNYPQAPPGSAPVTGWHFDSHVRRLASEPPGAPAAGGPWERACRLVRDYEFADPRILRGLYDLRAPLMGRDMLLDARFYGLRFDLGVRITSVTDTTRGTGGSERRVWGWGYQTLEGHLEEGELVYEVVKHLATGDVDFVITGHSRRAPIANPLIRLGFLLFGRFTQRRFYRRSARRLRRLLLDELRGGTPSAPEPHPRDPAVVIAPGAPGTPGTPGGKRIGRGGPREDTREDTGRDVRGDPRED</sequence>